<evidence type="ECO:0000313" key="19">
    <source>
        <dbReference type="EMBL" id="EEN82839.1"/>
    </source>
</evidence>
<keyword evidence="4 16" id="KW-0597">Phosphoprotein</keyword>
<accession>C3JAW1</accession>
<dbReference type="GO" id="GO:0016655">
    <property type="term" value="F:oxidoreductase activity, acting on NAD(P)H, quinone or similar compound as acceptor"/>
    <property type="evidence" value="ECO:0007669"/>
    <property type="project" value="UniProtKB-UniRule"/>
</dbReference>
<comment type="subunit">
    <text evidence="16 17">Composed of six subunits; NqrA, NqrB, NqrC, NqrD, NqrE and NqrF.</text>
</comment>
<feature type="transmembrane region" description="Helical" evidence="16">
    <location>
        <begin position="7"/>
        <end position="26"/>
    </location>
</feature>
<comment type="catalytic activity">
    <reaction evidence="16 17">
        <text>a ubiquinone + n Na(+)(in) + NADH + H(+) = a ubiquinol + n Na(+)(out) + NAD(+)</text>
        <dbReference type="Rhea" id="RHEA:47748"/>
        <dbReference type="Rhea" id="RHEA-COMP:9565"/>
        <dbReference type="Rhea" id="RHEA-COMP:9566"/>
        <dbReference type="ChEBI" id="CHEBI:15378"/>
        <dbReference type="ChEBI" id="CHEBI:16389"/>
        <dbReference type="ChEBI" id="CHEBI:17976"/>
        <dbReference type="ChEBI" id="CHEBI:29101"/>
        <dbReference type="ChEBI" id="CHEBI:57540"/>
        <dbReference type="ChEBI" id="CHEBI:57945"/>
        <dbReference type="EC" id="7.2.1.1"/>
    </reaction>
</comment>
<keyword evidence="20" id="KW-1185">Reference proteome</keyword>
<evidence type="ECO:0000256" key="1">
    <source>
        <dbReference type="ARBA" id="ARBA00022448"/>
    </source>
</evidence>
<dbReference type="HAMAP" id="MF_00427">
    <property type="entry name" value="NqrC"/>
    <property type="match status" value="1"/>
</dbReference>
<comment type="subcellular location">
    <subcellularLocation>
        <location evidence="16">Cell membrane</location>
        <topology evidence="16">Single-pass membrane protein</topology>
    </subcellularLocation>
</comment>
<comment type="caution">
    <text evidence="19">The sequence shown here is derived from an EMBL/GenBank/DDBJ whole genome shotgun (WGS) entry which is preliminary data.</text>
</comment>
<dbReference type="PANTHER" id="PTHR37838">
    <property type="entry name" value="NA(+)-TRANSLOCATING NADH-QUINONE REDUCTASE SUBUNIT C"/>
    <property type="match status" value="1"/>
</dbReference>
<dbReference type="NCBIfam" id="TIGR01938">
    <property type="entry name" value="nqrC"/>
    <property type="match status" value="1"/>
</dbReference>
<keyword evidence="14 16" id="KW-0472">Membrane</keyword>
<keyword evidence="13 16" id="KW-0830">Ubiquinone</keyword>
<dbReference type="PIRSF" id="PIRSF009437">
    <property type="entry name" value="NQR-1_subunit_C"/>
    <property type="match status" value="1"/>
</dbReference>
<dbReference type="GO" id="GO:0010181">
    <property type="term" value="F:FMN binding"/>
    <property type="evidence" value="ECO:0007669"/>
    <property type="project" value="UniProtKB-UniRule"/>
</dbReference>
<dbReference type="Proteomes" id="UP000004295">
    <property type="component" value="Unassembled WGS sequence"/>
</dbReference>
<dbReference type="GeneID" id="93365338"/>
<sequence length="245" mass="26552">MNRESNTYTIVYAAIMVALVAVALAFTSQVLKAPQEENIKIDKMEQILRSVHQVAPSKKEVTKLYKTIIKQELLINAKGEVLRTFEGEEIANNAAFNLNTANQFKLLASNPDAELPLYVAEVDGAKKFIIPLNGAGLWNVIWGYMAIDMDGTTVFGSDFGHAGETPGLGAEIATEHFSSRFIGKHIANTEGQVIGIAVVKNGKSPDEREFVDGVTGGTLTSNGVDAMLTSSLKPYEKYLQANATK</sequence>
<evidence type="ECO:0000256" key="4">
    <source>
        <dbReference type="ARBA" id="ARBA00022553"/>
    </source>
</evidence>
<dbReference type="GO" id="GO:0005886">
    <property type="term" value="C:plasma membrane"/>
    <property type="evidence" value="ECO:0007669"/>
    <property type="project" value="UniProtKB-SubCell"/>
</dbReference>
<evidence type="ECO:0000313" key="20">
    <source>
        <dbReference type="Proteomes" id="UP000004295"/>
    </source>
</evidence>
<dbReference type="Pfam" id="PF04205">
    <property type="entry name" value="FMN_bind"/>
    <property type="match status" value="1"/>
</dbReference>
<dbReference type="eggNOG" id="COG2869">
    <property type="taxonomic scope" value="Bacteria"/>
</dbReference>
<evidence type="ECO:0000256" key="13">
    <source>
        <dbReference type="ARBA" id="ARBA00023075"/>
    </source>
</evidence>
<keyword evidence="3" id="KW-0997">Cell inner membrane</keyword>
<dbReference type="GO" id="GO:0006814">
    <property type="term" value="P:sodium ion transport"/>
    <property type="evidence" value="ECO:0007669"/>
    <property type="project" value="UniProtKB-UniRule"/>
</dbReference>
<evidence type="ECO:0000256" key="5">
    <source>
        <dbReference type="ARBA" id="ARBA00022630"/>
    </source>
</evidence>
<dbReference type="InterPro" id="IPR010204">
    <property type="entry name" value="NqrC"/>
</dbReference>
<evidence type="ECO:0000256" key="14">
    <source>
        <dbReference type="ARBA" id="ARBA00023136"/>
    </source>
</evidence>
<dbReference type="STRING" id="553175.POREN0001_0353"/>
<keyword evidence="5 16" id="KW-0285">Flavoprotein</keyword>
<comment type="similarity">
    <text evidence="16 17">Belongs to the NqrC family.</text>
</comment>
<keyword evidence="1 16" id="KW-0813">Transport</keyword>
<evidence type="ECO:0000256" key="16">
    <source>
        <dbReference type="HAMAP-Rule" id="MF_00427"/>
    </source>
</evidence>
<evidence type="ECO:0000256" key="17">
    <source>
        <dbReference type="PIRNR" id="PIRNR009437"/>
    </source>
</evidence>
<feature type="modified residue" description="FMN phosphoryl threonine" evidence="16">
    <location>
        <position position="218"/>
    </location>
</feature>
<keyword evidence="8 16" id="KW-1278">Translocase</keyword>
<dbReference type="PANTHER" id="PTHR37838:SF1">
    <property type="entry name" value="NA(+)-TRANSLOCATING NADH-QUINONE REDUCTASE SUBUNIT C"/>
    <property type="match status" value="1"/>
</dbReference>
<evidence type="ECO:0000256" key="8">
    <source>
        <dbReference type="ARBA" id="ARBA00022967"/>
    </source>
</evidence>
<dbReference type="EC" id="7.2.1.1" evidence="16 17"/>
<dbReference type="EMBL" id="ACNN01000020">
    <property type="protein sequence ID" value="EEN82839.1"/>
    <property type="molecule type" value="Genomic_DNA"/>
</dbReference>
<comment type="function">
    <text evidence="16">NQR complex catalyzes the reduction of ubiquinone-1 to ubiquinol by two successive reactions, coupled with the transport of Na(+) ions from the cytoplasm to the periplasm. NqrA to NqrE are probably involved in the second step, the conversion of ubisemiquinone to ubiquinol.</text>
</comment>
<protein>
    <recommendedName>
        <fullName evidence="16 17">Na(+)-translocating NADH-quinone reductase subunit C</fullName>
        <shortName evidence="16 17">Na(+)-NQR subunit C</shortName>
        <shortName evidence="16 17">Na(+)-translocating NQR subunit C</shortName>
        <ecNumber evidence="16 17">7.2.1.1</ecNumber>
    </recommendedName>
    <alternativeName>
        <fullName evidence="16 17">NQR complex subunit C</fullName>
    </alternativeName>
    <alternativeName>
        <fullName evidence="16 17">NQR-1 subunit C</fullName>
    </alternativeName>
</protein>
<dbReference type="SMART" id="SM00900">
    <property type="entry name" value="FMN_bind"/>
    <property type="match status" value="1"/>
</dbReference>
<evidence type="ECO:0000256" key="11">
    <source>
        <dbReference type="ARBA" id="ARBA00023053"/>
    </source>
</evidence>
<evidence type="ECO:0000256" key="7">
    <source>
        <dbReference type="ARBA" id="ARBA00022692"/>
    </source>
</evidence>
<proteinExistence type="inferred from homology"/>
<dbReference type="AlphaFoldDB" id="C3JAW1"/>
<evidence type="ECO:0000256" key="10">
    <source>
        <dbReference type="ARBA" id="ARBA00023027"/>
    </source>
</evidence>
<evidence type="ECO:0000256" key="12">
    <source>
        <dbReference type="ARBA" id="ARBA00023065"/>
    </source>
</evidence>
<name>C3JAW1_POREA</name>
<keyword evidence="7 16" id="KW-0812">Transmembrane</keyword>
<evidence type="ECO:0000256" key="9">
    <source>
        <dbReference type="ARBA" id="ARBA00022989"/>
    </source>
</evidence>
<keyword evidence="19" id="KW-0560">Oxidoreductase</keyword>
<evidence type="ECO:0000256" key="3">
    <source>
        <dbReference type="ARBA" id="ARBA00022519"/>
    </source>
</evidence>
<keyword evidence="2 16" id="KW-1003">Cell membrane</keyword>
<keyword evidence="10 16" id="KW-0520">NAD</keyword>
<keyword evidence="12 16" id="KW-0406">Ion transport</keyword>
<evidence type="ECO:0000259" key="18">
    <source>
        <dbReference type="SMART" id="SM00900"/>
    </source>
</evidence>
<gene>
    <name evidence="16 19" type="primary">nqrC</name>
    <name evidence="19" type="ORF">POREN0001_0353</name>
</gene>
<dbReference type="InterPro" id="IPR007329">
    <property type="entry name" value="FMN-bd"/>
</dbReference>
<keyword evidence="11 16" id="KW-0915">Sodium</keyword>
<keyword evidence="15 16" id="KW-0739">Sodium transport</keyword>
<keyword evidence="6 16" id="KW-0288">FMN</keyword>
<comment type="caution">
    <text evidence="16">Lacks conserved residue(s) required for the propagation of feature annotation.</text>
</comment>
<organism evidence="19 20">
    <name type="scientific">Porphyromonas endodontalis (strain ATCC 35406 / DSM 24491 / JCM 8526 / CCUG 16442 / BCRC 14492 / NCTC 13058 / HG 370)</name>
    <name type="common">Bacteroides endodontalis</name>
    <dbReference type="NCBI Taxonomy" id="553175"/>
    <lineage>
        <taxon>Bacteria</taxon>
        <taxon>Pseudomonadati</taxon>
        <taxon>Bacteroidota</taxon>
        <taxon>Bacteroidia</taxon>
        <taxon>Bacteroidales</taxon>
        <taxon>Porphyromonadaceae</taxon>
        <taxon>Porphyromonas</taxon>
    </lineage>
</organism>
<feature type="domain" description="FMN-binding" evidence="18">
    <location>
        <begin position="136"/>
        <end position="235"/>
    </location>
</feature>
<evidence type="ECO:0000256" key="2">
    <source>
        <dbReference type="ARBA" id="ARBA00022475"/>
    </source>
</evidence>
<keyword evidence="9 16" id="KW-1133">Transmembrane helix</keyword>
<dbReference type="RefSeq" id="WP_004333831.1">
    <property type="nucleotide sequence ID" value="NZ_ACNN01000020.1"/>
</dbReference>
<evidence type="ECO:0000256" key="6">
    <source>
        <dbReference type="ARBA" id="ARBA00022643"/>
    </source>
</evidence>
<evidence type="ECO:0000256" key="15">
    <source>
        <dbReference type="ARBA" id="ARBA00023201"/>
    </source>
</evidence>
<reference evidence="19 20" key="1">
    <citation type="submission" date="2009-04" db="EMBL/GenBank/DDBJ databases">
        <authorList>
            <person name="Sebastian Y."/>
            <person name="Madupu R."/>
            <person name="Durkin A.S."/>
            <person name="Torralba M."/>
            <person name="Methe B."/>
            <person name="Sutton G.G."/>
            <person name="Strausberg R.L."/>
            <person name="Nelson K.E."/>
        </authorList>
    </citation>
    <scope>NUCLEOTIDE SEQUENCE [LARGE SCALE GENOMIC DNA]</scope>
    <source>
        <strain evidence="20">ATCC 35406 / BCRC 14492 / JCM 8526 / NCTC 13058 / HG 370</strain>
    </source>
</reference>
<comment type="cofactor">
    <cofactor evidence="16 17">
        <name>FMN</name>
        <dbReference type="ChEBI" id="CHEBI:58210"/>
    </cofactor>
</comment>